<dbReference type="EMBL" id="AP019298">
    <property type="protein sequence ID" value="BBG96496.1"/>
    <property type="molecule type" value="Genomic_DNA"/>
</dbReference>
<gene>
    <name evidence="1" type="ORF">Prudu_005315</name>
</gene>
<reference evidence="1" key="1">
    <citation type="journal article" date="2019" name="Science">
        <title>Mutation of a bHLH transcription factor allowed almond domestication.</title>
        <authorList>
            <person name="Sanchez-Perez R."/>
            <person name="Pavan S."/>
            <person name="Mazzeo R."/>
            <person name="Moldovan C."/>
            <person name="Aiese Cigliano R."/>
            <person name="Del Cueto J."/>
            <person name="Ricciardi F."/>
            <person name="Lotti C."/>
            <person name="Ricciardi L."/>
            <person name="Dicenta F."/>
            <person name="Lopez-Marques R.L."/>
            <person name="Lindberg Moller B."/>
        </authorList>
    </citation>
    <scope>NUCLEOTIDE SEQUENCE</scope>
</reference>
<accession>A0A4Y1QXB2</accession>
<proteinExistence type="predicted"/>
<name>A0A4Y1QXB2_PRUDU</name>
<organism evidence="1">
    <name type="scientific">Prunus dulcis</name>
    <name type="common">Almond</name>
    <name type="synonym">Amygdalus dulcis</name>
    <dbReference type="NCBI Taxonomy" id="3755"/>
    <lineage>
        <taxon>Eukaryota</taxon>
        <taxon>Viridiplantae</taxon>
        <taxon>Streptophyta</taxon>
        <taxon>Embryophyta</taxon>
        <taxon>Tracheophyta</taxon>
        <taxon>Spermatophyta</taxon>
        <taxon>Magnoliopsida</taxon>
        <taxon>eudicotyledons</taxon>
        <taxon>Gunneridae</taxon>
        <taxon>Pentapetalae</taxon>
        <taxon>rosids</taxon>
        <taxon>fabids</taxon>
        <taxon>Rosales</taxon>
        <taxon>Rosaceae</taxon>
        <taxon>Amygdaloideae</taxon>
        <taxon>Amygdaleae</taxon>
        <taxon>Prunus</taxon>
    </lineage>
</organism>
<sequence length="105" mass="11690">MRRRAFCNTVADAIIIGLEINDNERVCQMKKGMPVGKSSSVRTIDTSEVSRMTPQNPHISPLDLLNLKLGTSDQTHICACDGGAVRKEEWKLPDAYLVFNLNPTF</sequence>
<evidence type="ECO:0000313" key="1">
    <source>
        <dbReference type="EMBL" id="BBG96496.1"/>
    </source>
</evidence>
<protein>
    <submittedName>
        <fullName evidence="1">Uncharacterized protein</fullName>
    </submittedName>
</protein>
<dbReference type="AlphaFoldDB" id="A0A4Y1QXB2"/>